<dbReference type="EMBL" id="JARGDH010000003">
    <property type="protein sequence ID" value="KAL0272890.1"/>
    <property type="molecule type" value="Genomic_DNA"/>
</dbReference>
<dbReference type="AlphaFoldDB" id="A0AAW2HUB8"/>
<accession>A0AAW2HUB8</accession>
<evidence type="ECO:0000256" key="1">
    <source>
        <dbReference type="SAM" id="SignalP"/>
    </source>
</evidence>
<comment type="caution">
    <text evidence="2">The sequence shown here is derived from an EMBL/GenBank/DDBJ whole genome shotgun (WGS) entry which is preliminary data.</text>
</comment>
<protein>
    <submittedName>
        <fullName evidence="2">Uncharacterized protein</fullName>
    </submittedName>
</protein>
<evidence type="ECO:0000313" key="2">
    <source>
        <dbReference type="EMBL" id="KAL0272890.1"/>
    </source>
</evidence>
<reference evidence="2" key="1">
    <citation type="journal article" date="2024" name="Gigascience">
        <title>Chromosome-level genome of the poultry shaft louse Menopon gallinae provides insight into the host-switching and adaptive evolution of parasitic lice.</title>
        <authorList>
            <person name="Xu Y."/>
            <person name="Ma L."/>
            <person name="Liu S."/>
            <person name="Liang Y."/>
            <person name="Liu Q."/>
            <person name="He Z."/>
            <person name="Tian L."/>
            <person name="Duan Y."/>
            <person name="Cai W."/>
            <person name="Li H."/>
            <person name="Song F."/>
        </authorList>
    </citation>
    <scope>NUCLEOTIDE SEQUENCE</scope>
    <source>
        <strain evidence="2">Cailab_2023a</strain>
    </source>
</reference>
<name>A0AAW2HUB8_9NEOP</name>
<keyword evidence="1" id="KW-0732">Signal</keyword>
<organism evidence="2">
    <name type="scientific">Menopon gallinae</name>
    <name type="common">poultry shaft louse</name>
    <dbReference type="NCBI Taxonomy" id="328185"/>
    <lineage>
        <taxon>Eukaryota</taxon>
        <taxon>Metazoa</taxon>
        <taxon>Ecdysozoa</taxon>
        <taxon>Arthropoda</taxon>
        <taxon>Hexapoda</taxon>
        <taxon>Insecta</taxon>
        <taxon>Pterygota</taxon>
        <taxon>Neoptera</taxon>
        <taxon>Paraneoptera</taxon>
        <taxon>Psocodea</taxon>
        <taxon>Troctomorpha</taxon>
        <taxon>Phthiraptera</taxon>
        <taxon>Amblycera</taxon>
        <taxon>Menoponidae</taxon>
        <taxon>Menopon</taxon>
    </lineage>
</organism>
<feature type="signal peptide" evidence="1">
    <location>
        <begin position="1"/>
        <end position="18"/>
    </location>
</feature>
<feature type="chain" id="PRO_5043576312" evidence="1">
    <location>
        <begin position="19"/>
        <end position="324"/>
    </location>
</feature>
<proteinExistence type="predicted"/>
<gene>
    <name evidence="2" type="ORF">PYX00_005708</name>
</gene>
<sequence length="324" mass="35445">MMLRVFVALFLFATGVYCFDVPRRVIDDRQDRHLGYFLKSVEDLERPKENEVFRRPGRIEGRTKERPKSVCSDVVEPLDLVVKYVEEERSNRSCNESSKTDDDVPVPLHVTNTAREQCLEGYAADENGVCQKTMQPKGDKRLSLRRRKRAEQTAPKLSYADVVKYGKNPPKHLLTTTVKAVVLTTTPRPVEVKKVATTPRSVVTTQPPVAKTTIKAAVPVKTGVGPVAVTTAKPAVSPAVKPVVPPVRAETVKPVTPAVVPKPTTAKSPSRGSAVGDINQAFLSGEKSSVVAQSLDGKVKPVVVPIAEKKTVDVTRLRRSLGLN</sequence>